<proteinExistence type="predicted"/>
<gene>
    <name evidence="1" type="ORF">HUG10_06595</name>
</gene>
<dbReference type="OrthoDB" id="319029at2157"/>
<organism evidence="1 2">
    <name type="scientific">Halorarum halophilum</name>
    <dbReference type="NCBI Taxonomy" id="2743090"/>
    <lineage>
        <taxon>Archaea</taxon>
        <taxon>Methanobacteriati</taxon>
        <taxon>Methanobacteriota</taxon>
        <taxon>Stenosarchaea group</taxon>
        <taxon>Halobacteria</taxon>
        <taxon>Halobacteriales</taxon>
        <taxon>Haloferacaceae</taxon>
        <taxon>Halorarum</taxon>
    </lineage>
</organism>
<name>A0A7D5GH18_9EURY</name>
<dbReference type="RefSeq" id="WP_179168806.1">
    <property type="nucleotide sequence ID" value="NZ_CP058529.1"/>
</dbReference>
<evidence type="ECO:0000313" key="2">
    <source>
        <dbReference type="Proteomes" id="UP000509750"/>
    </source>
</evidence>
<protein>
    <submittedName>
        <fullName evidence="1">Uncharacterized protein</fullName>
    </submittedName>
</protein>
<dbReference type="GeneID" id="56028486"/>
<dbReference type="AlphaFoldDB" id="A0A7D5GH18"/>
<dbReference type="EMBL" id="CP058529">
    <property type="protein sequence ID" value="QLG27231.1"/>
    <property type="molecule type" value="Genomic_DNA"/>
</dbReference>
<sequence>MNRRRALATLGGVATTLAGYGALRVGDVRPYEPELGLPDGSANERVIAAARRLHAVDHRALIEVSVLDDGTDGAPYPSTRYLRVHEHSRRRQAAVFTTLRVPPGEPAPTTGGLYAHLHGSYAANSDRPLPVSSVIHVTDGTVLADWTADTPESADGVPEFDGADTARGANYGGRTLSFGEYVLPHRAEWRETDREDGDSGETITYLLDDRDGYAQVPPLTYAAEVHEGSRIAATLDVETGLLRSLHDHRVATKRVRDGEGGTTTRQFTYRIGTTFDRYGEASAPRPAGAPRGALDTRGAELYEDLRTY</sequence>
<keyword evidence="2" id="KW-1185">Reference proteome</keyword>
<reference evidence="1 2" key="1">
    <citation type="submission" date="2020-07" db="EMBL/GenBank/DDBJ databases">
        <title>Gai3-2, isolated from salt lake.</title>
        <authorList>
            <person name="Cui H."/>
            <person name="Shi X."/>
        </authorList>
    </citation>
    <scope>NUCLEOTIDE SEQUENCE [LARGE SCALE GENOMIC DNA]</scope>
    <source>
        <strain evidence="1 2">Gai3-2</strain>
    </source>
</reference>
<evidence type="ECO:0000313" key="1">
    <source>
        <dbReference type="EMBL" id="QLG27231.1"/>
    </source>
</evidence>
<dbReference type="Proteomes" id="UP000509750">
    <property type="component" value="Chromosome"/>
</dbReference>
<accession>A0A7D5GH18</accession>
<dbReference type="KEGG" id="halg:HUG10_06595"/>